<organism evidence="1 2">
    <name type="scientific">Thiolapillus brandeum</name>
    <dbReference type="NCBI Taxonomy" id="1076588"/>
    <lineage>
        <taxon>Bacteria</taxon>
        <taxon>Pseudomonadati</taxon>
        <taxon>Pseudomonadota</taxon>
        <taxon>Gammaproteobacteria</taxon>
        <taxon>Chromatiales</taxon>
        <taxon>Sedimenticolaceae</taxon>
        <taxon>Thiolapillus</taxon>
    </lineage>
</organism>
<sequence length="65" mass="7435">MSLETELAPHPAQRQAAISDEFVAYCNAEFERRRNSGEDFDEAAYKEAMEMALVRLRQLEEEGLA</sequence>
<dbReference type="KEGG" id="tbn:TBH_C1183"/>
<accession>A0A7U6JH37</accession>
<dbReference type="EMBL" id="AP012273">
    <property type="protein sequence ID" value="BAO44109.1"/>
    <property type="molecule type" value="Genomic_DNA"/>
</dbReference>
<dbReference type="OrthoDB" id="7064623at2"/>
<proteinExistence type="predicted"/>
<protein>
    <recommendedName>
        <fullName evidence="3">Nodulation protein E</fullName>
    </recommendedName>
</protein>
<name>A0A7U6JH37_9GAMM</name>
<dbReference type="RefSeq" id="WP_052469929.1">
    <property type="nucleotide sequence ID" value="NZ_AP012273.1"/>
</dbReference>
<evidence type="ECO:0008006" key="3">
    <source>
        <dbReference type="Google" id="ProtNLM"/>
    </source>
</evidence>
<reference evidence="1 2" key="1">
    <citation type="journal article" date="2014" name="PLoS ONE">
        <title>Physiological and genomic features of a novel sulfur-oxidizing gammaproteobacterium belonging to a previously uncultivated symbiotic lineage isolated from a hydrothermal vent.</title>
        <authorList>
            <person name="Nunoura T."/>
            <person name="Takaki Y."/>
            <person name="Kazama H."/>
            <person name="Kakuta J."/>
            <person name="Shimamura S."/>
            <person name="Makita H."/>
            <person name="Hirai M."/>
            <person name="Miyazaki M."/>
            <person name="Takai K."/>
        </authorList>
    </citation>
    <scope>NUCLEOTIDE SEQUENCE [LARGE SCALE GENOMIC DNA]</scope>
    <source>
        <strain evidence="1 2">Hiromi1</strain>
    </source>
</reference>
<gene>
    <name evidence="1" type="ORF">TBH_C1183</name>
</gene>
<evidence type="ECO:0000313" key="1">
    <source>
        <dbReference type="EMBL" id="BAO44109.1"/>
    </source>
</evidence>
<keyword evidence="2" id="KW-1185">Reference proteome</keyword>
<evidence type="ECO:0000313" key="2">
    <source>
        <dbReference type="Proteomes" id="UP000031631"/>
    </source>
</evidence>
<dbReference type="AlphaFoldDB" id="A0A7U6JH37"/>
<dbReference type="Proteomes" id="UP000031631">
    <property type="component" value="Chromosome"/>
</dbReference>